<keyword evidence="2" id="KW-1185">Reference proteome</keyword>
<reference evidence="1 2" key="1">
    <citation type="submission" date="2018-12" db="EMBL/GenBank/DDBJ databases">
        <authorList>
            <consortium name="Pathogen Informatics"/>
        </authorList>
    </citation>
    <scope>NUCLEOTIDE SEQUENCE [LARGE SCALE GENOMIC DNA]</scope>
    <source>
        <strain evidence="1 2">NCTC13354</strain>
    </source>
</reference>
<dbReference type="AlphaFoldDB" id="A0A3S5EW57"/>
<dbReference type="EMBL" id="LR134476">
    <property type="protein sequence ID" value="VEI13900.1"/>
    <property type="molecule type" value="Genomic_DNA"/>
</dbReference>
<sequence>MKKAEKIAAKLEAKKLGQFSDLMHAWNHGGGLKPDPR</sequence>
<gene>
    <name evidence="1" type="ORF">NCTC13354_01626</name>
</gene>
<name>A0A3S5EW57_9ACTO</name>
<organism evidence="1 2">
    <name type="scientific">Trueperella bialowiezensis</name>
    <dbReference type="NCBI Taxonomy" id="312285"/>
    <lineage>
        <taxon>Bacteria</taxon>
        <taxon>Bacillati</taxon>
        <taxon>Actinomycetota</taxon>
        <taxon>Actinomycetes</taxon>
        <taxon>Actinomycetales</taxon>
        <taxon>Actinomycetaceae</taxon>
        <taxon>Trueperella</taxon>
    </lineage>
</organism>
<dbReference type="KEGG" id="tbw:NCTC13354_01626"/>
<dbReference type="Proteomes" id="UP000269542">
    <property type="component" value="Chromosome"/>
</dbReference>
<protein>
    <submittedName>
        <fullName evidence="1">Uncharacterized protein</fullName>
    </submittedName>
</protein>
<evidence type="ECO:0000313" key="2">
    <source>
        <dbReference type="Proteomes" id="UP000269542"/>
    </source>
</evidence>
<accession>A0A3S5EW57</accession>
<proteinExistence type="predicted"/>
<evidence type="ECO:0000313" key="1">
    <source>
        <dbReference type="EMBL" id="VEI13900.1"/>
    </source>
</evidence>